<dbReference type="AlphaFoldDB" id="A0A099I7Y8"/>
<dbReference type="Proteomes" id="UP001203972">
    <property type="component" value="Unassembled WGS sequence"/>
</dbReference>
<dbReference type="EMBL" id="JAKTMA010000001">
    <property type="protein sequence ID" value="MCR0231265.1"/>
    <property type="molecule type" value="Genomic_DNA"/>
</dbReference>
<dbReference type="Proteomes" id="UP000604383">
    <property type="component" value="Unassembled WGS sequence"/>
</dbReference>
<dbReference type="InterPro" id="IPR006379">
    <property type="entry name" value="HAD-SF_hydro_IIB"/>
</dbReference>
<dbReference type="GO" id="GO:0000287">
    <property type="term" value="F:magnesium ion binding"/>
    <property type="evidence" value="ECO:0007669"/>
    <property type="project" value="TreeGrafter"/>
</dbReference>
<dbReference type="GO" id="GO:0005829">
    <property type="term" value="C:cytosol"/>
    <property type="evidence" value="ECO:0007669"/>
    <property type="project" value="TreeGrafter"/>
</dbReference>
<accession>A0A099I7Y8</accession>
<dbReference type="Pfam" id="PF08282">
    <property type="entry name" value="Hydrolase_3"/>
    <property type="match status" value="1"/>
</dbReference>
<evidence type="ECO:0000313" key="2">
    <source>
        <dbReference type="EMBL" id="MCR0231265.1"/>
    </source>
</evidence>
<proteinExistence type="predicted"/>
<dbReference type="SUPFAM" id="SSF56784">
    <property type="entry name" value="HAD-like"/>
    <property type="match status" value="1"/>
</dbReference>
<dbReference type="EMBL" id="WWTN01000021">
    <property type="protein sequence ID" value="MZH56596.1"/>
    <property type="molecule type" value="Genomic_DNA"/>
</dbReference>
<reference evidence="2" key="3">
    <citation type="journal article" date="2022" name="Clin. Infect. Dis.">
        <title>Association between Clostridium innocuum and antibiotic-associated diarrhea in adults and children: A cross-sectional study and comparative genomics analysis.</title>
        <authorList>
            <person name="Cherny K.E."/>
            <person name="Muscat E.B."/>
            <person name="Balaji A."/>
            <person name="Mukherjee J."/>
            <person name="Ozer E.A."/>
            <person name="Angarone M.P."/>
            <person name="Hauser A.R."/>
            <person name="Sichel J.S."/>
            <person name="Amponsah E."/>
            <person name="Kociolek L.K."/>
        </authorList>
    </citation>
    <scope>NUCLEOTIDE SEQUENCE</scope>
    <source>
        <strain evidence="2">NU1-AC-029v</strain>
    </source>
</reference>
<reference evidence="3" key="2">
    <citation type="journal article" date="2019" name="Nat. Med.">
        <title>A library of human gut bacterial isolates paired with longitudinal multiomics data enables mechanistic microbiome research.</title>
        <authorList>
            <person name="Poyet M."/>
            <person name="Groussin M."/>
            <person name="Gibbons S.M."/>
            <person name="Avila-Pacheco J."/>
            <person name="Jiang X."/>
            <person name="Kearney S.M."/>
            <person name="Perrotta A.R."/>
            <person name="Berdy B."/>
            <person name="Zhao S."/>
            <person name="Lieberman T.D."/>
            <person name="Swanson P.K."/>
            <person name="Smith M."/>
            <person name="Roesemann S."/>
            <person name="Alexander J.E."/>
            <person name="Rich S.A."/>
            <person name="Livny J."/>
            <person name="Vlamakis H."/>
            <person name="Clish C."/>
            <person name="Bullock K."/>
            <person name="Deik A."/>
            <person name="Scott J."/>
            <person name="Pierce K.A."/>
            <person name="Xavier R.J."/>
            <person name="Alm E.J."/>
        </authorList>
    </citation>
    <scope>NUCLEOTIDE SEQUENCE</scope>
    <source>
        <strain evidence="3">BIOML-A12</strain>
    </source>
</reference>
<evidence type="ECO:0000313" key="4">
    <source>
        <dbReference type="Proteomes" id="UP000030008"/>
    </source>
</evidence>
<gene>
    <name evidence="1" type="ORF">CIAN88_09825</name>
    <name evidence="3" type="ORF">GT664_12760</name>
    <name evidence="2" type="ORF">MKC95_00585</name>
</gene>
<dbReference type="Proteomes" id="UP000030008">
    <property type="component" value="Unassembled WGS sequence"/>
</dbReference>
<dbReference type="Gene3D" id="3.30.1240.10">
    <property type="match status" value="1"/>
</dbReference>
<dbReference type="InterPro" id="IPR023214">
    <property type="entry name" value="HAD_sf"/>
</dbReference>
<reference evidence="1 4" key="1">
    <citation type="submission" date="2014-08" db="EMBL/GenBank/DDBJ databases">
        <title>Clostridium innocuum, an unnegligible vancomycin-resistant pathogen causing extra-intestinal infections.</title>
        <authorList>
            <person name="Feng Y."/>
            <person name="Chiu C.-H."/>
        </authorList>
    </citation>
    <scope>NUCLEOTIDE SEQUENCE [LARGE SCALE GENOMIC DNA]</scope>
    <source>
        <strain evidence="1 4">AN88</strain>
    </source>
</reference>
<evidence type="ECO:0000313" key="3">
    <source>
        <dbReference type="EMBL" id="MZH56596.1"/>
    </source>
</evidence>
<protein>
    <submittedName>
        <fullName evidence="2 3">HAD-IIB family hydrolase</fullName>
    </submittedName>
    <submittedName>
        <fullName evidence="1">Hydrolase</fullName>
    </submittedName>
</protein>
<comment type="caution">
    <text evidence="1">The sequence shown here is derived from an EMBL/GenBank/DDBJ whole genome shotgun (WGS) entry which is preliminary data.</text>
</comment>
<sequence length="258" mass="29433">MKKKYMFFDIDGTLTDNATKKIVPSAQKTLDRLQEAGHFVAIATGRAHYKARGFMEASGLHNMVCCGGNGLVINDELIMNTPLDRQKAIAVYKEARALGYGALVMLDDSIDVYDVDDRFLRQCGERKEPTNYIFHADFDIDQVKDIYKLYISVPKEEEHRLTKKDTLGNLRFVETYLMFQHDRKKEGILDMMERLGGPVEDVVVFGDDYNDLVMFDDAWFSIAMGNACDALKKKADYVTERNVDDGIYKACLKFGWIS</sequence>
<dbReference type="Gene3D" id="3.40.50.1000">
    <property type="entry name" value="HAD superfamily/HAD-like"/>
    <property type="match status" value="1"/>
</dbReference>
<organism evidence="1 4">
    <name type="scientific">Clostridium innocuum</name>
    <dbReference type="NCBI Taxonomy" id="1522"/>
    <lineage>
        <taxon>Bacteria</taxon>
        <taxon>Bacillati</taxon>
        <taxon>Bacillota</taxon>
        <taxon>Clostridia</taxon>
        <taxon>Eubacteriales</taxon>
        <taxon>Clostridiaceae</taxon>
        <taxon>Clostridium</taxon>
    </lineage>
</organism>
<name>A0A099I7Y8_CLOIN</name>
<keyword evidence="1" id="KW-0378">Hydrolase</keyword>
<dbReference type="PANTHER" id="PTHR10000">
    <property type="entry name" value="PHOSPHOSERINE PHOSPHATASE"/>
    <property type="match status" value="1"/>
</dbReference>
<dbReference type="RefSeq" id="WP_008819494.1">
    <property type="nucleotide sequence ID" value="NZ_AP025565.1"/>
</dbReference>
<evidence type="ECO:0000313" key="1">
    <source>
        <dbReference type="EMBL" id="KGJ53337.1"/>
    </source>
</evidence>
<dbReference type="NCBIfam" id="TIGR01484">
    <property type="entry name" value="HAD-SF-IIB"/>
    <property type="match status" value="1"/>
</dbReference>
<dbReference type="PANTHER" id="PTHR10000:SF25">
    <property type="entry name" value="PHOSPHATASE YKRA-RELATED"/>
    <property type="match status" value="1"/>
</dbReference>
<dbReference type="EMBL" id="JQIF01000041">
    <property type="protein sequence ID" value="KGJ53337.1"/>
    <property type="molecule type" value="Genomic_DNA"/>
</dbReference>
<dbReference type="InterPro" id="IPR036412">
    <property type="entry name" value="HAD-like_sf"/>
</dbReference>
<dbReference type="GO" id="GO:0016791">
    <property type="term" value="F:phosphatase activity"/>
    <property type="evidence" value="ECO:0007669"/>
    <property type="project" value="TreeGrafter"/>
</dbReference>